<dbReference type="Proteomes" id="UP000609651">
    <property type="component" value="Unassembled WGS sequence"/>
</dbReference>
<keyword evidence="3" id="KW-1185">Reference proteome</keyword>
<accession>A0ABX1VBN7</accession>
<feature type="region of interest" description="Disordered" evidence="1">
    <location>
        <begin position="390"/>
        <end position="427"/>
    </location>
</feature>
<evidence type="ECO:0000313" key="2">
    <source>
        <dbReference type="EMBL" id="NNJ25297.1"/>
    </source>
</evidence>
<reference evidence="2 3" key="1">
    <citation type="journal article" date="2020" name="Syst. Appl. Microbiol.">
        <title>Alienimonas chondri sp. nov., a novel planctomycete isolated from the biofilm of the red alga Chondrus crispus.</title>
        <authorList>
            <person name="Vitorino I."/>
            <person name="Albuquerque L."/>
            <person name="Wiegand S."/>
            <person name="Kallscheuer N."/>
            <person name="da Costa M.S."/>
            <person name="Lobo-da-Cunha A."/>
            <person name="Jogler C."/>
            <person name="Lage O.M."/>
        </authorList>
    </citation>
    <scope>NUCLEOTIDE SEQUENCE [LARGE SCALE GENOMIC DNA]</scope>
    <source>
        <strain evidence="2 3">LzC2</strain>
    </source>
</reference>
<evidence type="ECO:0000313" key="3">
    <source>
        <dbReference type="Proteomes" id="UP000609651"/>
    </source>
</evidence>
<proteinExistence type="predicted"/>
<protein>
    <submittedName>
        <fullName evidence="2">Uncharacterized protein</fullName>
    </submittedName>
</protein>
<dbReference type="EMBL" id="WTPX01000031">
    <property type="protein sequence ID" value="NNJ25297.1"/>
    <property type="molecule type" value="Genomic_DNA"/>
</dbReference>
<gene>
    <name evidence="2" type="ORF">LzC2_13670</name>
</gene>
<comment type="caution">
    <text evidence="2">The sequence shown here is derived from an EMBL/GenBank/DDBJ whole genome shotgun (WGS) entry which is preliminary data.</text>
</comment>
<organism evidence="2 3">
    <name type="scientific">Alienimonas chondri</name>
    <dbReference type="NCBI Taxonomy" id="2681879"/>
    <lineage>
        <taxon>Bacteria</taxon>
        <taxon>Pseudomonadati</taxon>
        <taxon>Planctomycetota</taxon>
        <taxon>Planctomycetia</taxon>
        <taxon>Planctomycetales</taxon>
        <taxon>Planctomycetaceae</taxon>
        <taxon>Alienimonas</taxon>
    </lineage>
</organism>
<dbReference type="RefSeq" id="WP_171185147.1">
    <property type="nucleotide sequence ID" value="NZ_WTPX01000031.1"/>
</dbReference>
<evidence type="ECO:0000256" key="1">
    <source>
        <dbReference type="SAM" id="MobiDB-lite"/>
    </source>
</evidence>
<sequence>MSESDAFHRELFELEVMPSGPAKVAALADLARRTEATGDPGRLRRVRWALLIAAAGTELGDDRVLPTFAALLADFDADPDAAAADGSPPDRVLTAYAEVLRYTTRYPSIPRERVESLLDDFARRVDALGGDEADMYETRLHARGTLGDLEAVPAMCVAMIRARERAGLPRSWDAEALAGIYTAQPERSLAAMRPVIANQIPGAWMWRSSFLEWSLRPLIWAGEEEEADRNFAEADARSGSWLFGDILLAEYASRRLARQPERMGEEDVERLRTRVRRLLKAAPQMGPSFRGQAYQACGFACEALAAQHDEPLRLLLPGEDDSTSPPLRSPSDVVAPLLAEADLLDEAFAARNGNEYLAVETAGNRAFVFGPGSGIDRVPAPRRERLRALWEAAESSADPLADASDQVPGDDNGDDYSDEPGDRGPRT</sequence>
<name>A0ABX1VBN7_9PLAN</name>